<dbReference type="WBParaSite" id="nRc.2.0.1.t27639-RA">
    <property type="protein sequence ID" value="nRc.2.0.1.t27639-RA"/>
    <property type="gene ID" value="nRc.2.0.1.g27639"/>
</dbReference>
<evidence type="ECO:0000313" key="1">
    <source>
        <dbReference type="Proteomes" id="UP000887565"/>
    </source>
</evidence>
<dbReference type="AntiFam" id="ANF00062">
    <property type="entry name" value="Shadow ORF (opposite ABC transporter protein)"/>
</dbReference>
<name>A0A915JN29_ROMCU</name>
<proteinExistence type="predicted"/>
<protein>
    <submittedName>
        <fullName evidence="2">Uncharacterized protein</fullName>
    </submittedName>
</protein>
<evidence type="ECO:0000313" key="2">
    <source>
        <dbReference type="WBParaSite" id="nRc.2.0.1.t27639-RA"/>
    </source>
</evidence>
<keyword evidence="1" id="KW-1185">Reference proteome</keyword>
<dbReference type="AlphaFoldDB" id="A0A915JN29"/>
<dbReference type="Proteomes" id="UP000887565">
    <property type="component" value="Unplaced"/>
</dbReference>
<accession>A0A915JN29</accession>
<organism evidence="1 2">
    <name type="scientific">Romanomermis culicivorax</name>
    <name type="common">Nematode worm</name>
    <dbReference type="NCBI Taxonomy" id="13658"/>
    <lineage>
        <taxon>Eukaryota</taxon>
        <taxon>Metazoa</taxon>
        <taxon>Ecdysozoa</taxon>
        <taxon>Nematoda</taxon>
        <taxon>Enoplea</taxon>
        <taxon>Dorylaimia</taxon>
        <taxon>Mermithida</taxon>
        <taxon>Mermithoidea</taxon>
        <taxon>Mermithidae</taxon>
        <taxon>Romanomermis</taxon>
    </lineage>
</organism>
<sequence length="172" mass="19415">MSNMLVGSSKSSKSGCRNSARANANLILQPPENSLVGRFCASKSKPKPTKMEAARAGALSASIETYPDHFCLPIHNDARKLESYSHRLIIYDRRKTYRNFLALYPYKSQSSSFFGFSTLNETGPVNKRRSPTLEDLSLSTFFEMLRILVNSRQNSSTWEDALPSEALTIRYY</sequence>
<reference evidence="2" key="1">
    <citation type="submission" date="2022-11" db="UniProtKB">
        <authorList>
            <consortium name="WormBaseParasite"/>
        </authorList>
    </citation>
    <scope>IDENTIFICATION</scope>
</reference>